<sequence length="321" mass="34670">MPLFLRLRRRLGVRMRSALAAGVVVAVASIIAGGILLVTARGLLLDDVRSAADDRADQVAAAVASGDKFALRFALREDSWGSRAQVVDPAGTVVARSGVSRTLISTLRPAVGQDAYEQAVARMRRAGFECRIVRQRDLSPTELAEVIARADALRDGKAERGFSIALSRLGDPDDGDCLLVLCRDETGALRGVLNFVPWGRAGLSLDLMRGDRTAPNGLTELMIVATVEYAAAAGLTRVSLNFAVLREVFARGEELGAGPFTRIGYRALMLASRVWQIESLYRANAKFQPDWQPRYLCYPSARALPRVTVAAMNAELTGARS</sequence>
<gene>
    <name evidence="7" type="ORF">SAMN05421748_102307</name>
</gene>
<dbReference type="PANTHER" id="PTHR34697:SF2">
    <property type="entry name" value="PHOSPHATIDYLGLYCEROL LYSYLTRANSFERASE"/>
    <property type="match status" value="1"/>
</dbReference>
<dbReference type="EMBL" id="OBDY01000002">
    <property type="protein sequence ID" value="SNY25278.1"/>
    <property type="molecule type" value="Genomic_DNA"/>
</dbReference>
<feature type="domain" description="Phosphatidylglycerol lysyltransferase C-terminal" evidence="6">
    <location>
        <begin position="118"/>
        <end position="298"/>
    </location>
</feature>
<dbReference type="AlphaFoldDB" id="A0A285GPB5"/>
<evidence type="ECO:0000256" key="2">
    <source>
        <dbReference type="ARBA" id="ARBA00022475"/>
    </source>
</evidence>
<dbReference type="Proteomes" id="UP000219612">
    <property type="component" value="Unassembled WGS sequence"/>
</dbReference>
<keyword evidence="5" id="KW-0472">Membrane</keyword>
<proteinExistence type="predicted"/>
<keyword evidence="3" id="KW-0812">Transmembrane</keyword>
<dbReference type="GO" id="GO:0055091">
    <property type="term" value="P:phospholipid homeostasis"/>
    <property type="evidence" value="ECO:0007669"/>
    <property type="project" value="TreeGrafter"/>
</dbReference>
<reference evidence="7 8" key="1">
    <citation type="submission" date="2017-09" db="EMBL/GenBank/DDBJ databases">
        <authorList>
            <person name="Ehlers B."/>
            <person name="Leendertz F.H."/>
        </authorList>
    </citation>
    <scope>NUCLEOTIDE SEQUENCE [LARGE SCALE GENOMIC DNA]</scope>
    <source>
        <strain evidence="7 8">CGMCC 4.6857</strain>
    </source>
</reference>
<dbReference type="InterPro" id="IPR051211">
    <property type="entry name" value="PG_lysyltransferase"/>
</dbReference>
<accession>A0A285GPB5</accession>
<keyword evidence="8" id="KW-1185">Reference proteome</keyword>
<keyword evidence="4" id="KW-1133">Transmembrane helix</keyword>
<dbReference type="GO" id="GO:0016755">
    <property type="term" value="F:aminoacyltransferase activity"/>
    <property type="evidence" value="ECO:0007669"/>
    <property type="project" value="TreeGrafter"/>
</dbReference>
<organism evidence="7 8">
    <name type="scientific">Paractinoplanes atraurantiacus</name>
    <dbReference type="NCBI Taxonomy" id="1036182"/>
    <lineage>
        <taxon>Bacteria</taxon>
        <taxon>Bacillati</taxon>
        <taxon>Actinomycetota</taxon>
        <taxon>Actinomycetes</taxon>
        <taxon>Micromonosporales</taxon>
        <taxon>Micromonosporaceae</taxon>
        <taxon>Paractinoplanes</taxon>
    </lineage>
</organism>
<evidence type="ECO:0000256" key="5">
    <source>
        <dbReference type="ARBA" id="ARBA00023136"/>
    </source>
</evidence>
<evidence type="ECO:0000313" key="7">
    <source>
        <dbReference type="EMBL" id="SNY25278.1"/>
    </source>
</evidence>
<evidence type="ECO:0000256" key="3">
    <source>
        <dbReference type="ARBA" id="ARBA00022692"/>
    </source>
</evidence>
<dbReference type="Pfam" id="PF09924">
    <property type="entry name" value="LPG_synthase_C"/>
    <property type="match status" value="1"/>
</dbReference>
<dbReference type="InterPro" id="IPR024320">
    <property type="entry name" value="LPG_synthase_C"/>
</dbReference>
<name>A0A285GPB5_9ACTN</name>
<keyword evidence="2" id="KW-1003">Cell membrane</keyword>
<evidence type="ECO:0000256" key="1">
    <source>
        <dbReference type="ARBA" id="ARBA00004651"/>
    </source>
</evidence>
<dbReference type="PANTHER" id="PTHR34697">
    <property type="entry name" value="PHOSPHATIDYLGLYCEROL LYSYLTRANSFERASE"/>
    <property type="match status" value="1"/>
</dbReference>
<evidence type="ECO:0000259" key="6">
    <source>
        <dbReference type="Pfam" id="PF09924"/>
    </source>
</evidence>
<dbReference type="GO" id="GO:0005886">
    <property type="term" value="C:plasma membrane"/>
    <property type="evidence" value="ECO:0007669"/>
    <property type="project" value="UniProtKB-SubCell"/>
</dbReference>
<comment type="subcellular location">
    <subcellularLocation>
        <location evidence="1">Cell membrane</location>
        <topology evidence="1">Multi-pass membrane protein</topology>
    </subcellularLocation>
</comment>
<evidence type="ECO:0000313" key="8">
    <source>
        <dbReference type="Proteomes" id="UP000219612"/>
    </source>
</evidence>
<protein>
    <submittedName>
        <fullName evidence="7">Uncharacterized conserved protein</fullName>
    </submittedName>
</protein>
<evidence type="ECO:0000256" key="4">
    <source>
        <dbReference type="ARBA" id="ARBA00022989"/>
    </source>
</evidence>